<gene>
    <name evidence="1" type="ORF">BKA15_002546</name>
</gene>
<protein>
    <recommendedName>
        <fullName evidence="3">Glycoside hydrolase family 65</fullName>
    </recommendedName>
</protein>
<accession>A0A7Y9I6U3</accession>
<dbReference type="Proteomes" id="UP000569914">
    <property type="component" value="Unassembled WGS sequence"/>
</dbReference>
<sequence>MDGMDRQAVVRRHEVVLREADPRSPLTVGNGEFCFTADLTGLQTFPEHYPVGPRDPGARDATLLGTMSQWGWHSVPPAEPYAIADSMITYESPRGPVRYVDQTGAVKGGTEHGTNNRDLWLRANPHRLHLGRIGFARTDRGPAGEAIGPADLVAAEQRLDAWTGALHSTFRLAGHEVRVITVVDPDRDLVAVRVASPALAAGLLAIRLDFPYGSEDWHSAADWSTPERHRTESEPARDGWTIRRELDDTRYEVRLATSPGSSLRRVGPHTLRLDPGRAGEFELRAWFGPGPTSQDQVPEFADVQRRAAGWWSGYWSSGGVVDLSGTDDPRAAELERRTVLSQYLTALSAGSTPPAETGLICNSWRGKFHLEMHWWHSAHFALWGRPDLLLRSLRWYHDALPVARGIASEQGYRGARWPKQIGPDVREAPSSIGPFLVWQQPHPIFLAELAYRAVADQDPGADRAVLEEFADVVFASADFMADLAVPTDRGYELGPPLIPAQESYGGMRARLWNPTYELVYWHWALDLACRWRERLGRPADPAWREVSDKIIAPVPRAGRYPAIGVDPYTIRTDHPSMLCALGVLPQTTKINSEVMAATLDDVLGDWDWSSTWGWDYPVIAMCAARLGRPETAVDALLADRHKNEVLPNGHNRQTSSLPLYLPGNGGLLAAVALMAAGWTGGPERSAPGFPADWTVRSEGLIPPP</sequence>
<evidence type="ECO:0000313" key="1">
    <source>
        <dbReference type="EMBL" id="NYE71217.1"/>
    </source>
</evidence>
<dbReference type="AlphaFoldDB" id="A0A7Y9I6U3"/>
<keyword evidence="2" id="KW-1185">Reference proteome</keyword>
<dbReference type="EMBL" id="JACCBU010000001">
    <property type="protein sequence ID" value="NYE71217.1"/>
    <property type="molecule type" value="Genomic_DNA"/>
</dbReference>
<evidence type="ECO:0008006" key="3">
    <source>
        <dbReference type="Google" id="ProtNLM"/>
    </source>
</evidence>
<dbReference type="Gene3D" id="1.50.10.10">
    <property type="match status" value="1"/>
</dbReference>
<dbReference type="InterPro" id="IPR008928">
    <property type="entry name" value="6-hairpin_glycosidase_sf"/>
</dbReference>
<dbReference type="GO" id="GO:0005975">
    <property type="term" value="P:carbohydrate metabolic process"/>
    <property type="evidence" value="ECO:0007669"/>
    <property type="project" value="InterPro"/>
</dbReference>
<dbReference type="SUPFAM" id="SSF48208">
    <property type="entry name" value="Six-hairpin glycosidases"/>
    <property type="match status" value="1"/>
</dbReference>
<reference evidence="1 2" key="1">
    <citation type="submission" date="2020-07" db="EMBL/GenBank/DDBJ databases">
        <title>Sequencing the genomes of 1000 actinobacteria strains.</title>
        <authorList>
            <person name="Klenk H.-P."/>
        </authorList>
    </citation>
    <scope>NUCLEOTIDE SEQUENCE [LARGE SCALE GENOMIC DNA]</scope>
    <source>
        <strain evidence="1 2">DSM 22083</strain>
    </source>
</reference>
<dbReference type="InterPro" id="IPR012341">
    <property type="entry name" value="6hp_glycosidase-like_sf"/>
</dbReference>
<proteinExistence type="predicted"/>
<organism evidence="1 2">
    <name type="scientific">Microlunatus parietis</name>
    <dbReference type="NCBI Taxonomy" id="682979"/>
    <lineage>
        <taxon>Bacteria</taxon>
        <taxon>Bacillati</taxon>
        <taxon>Actinomycetota</taxon>
        <taxon>Actinomycetes</taxon>
        <taxon>Propionibacteriales</taxon>
        <taxon>Propionibacteriaceae</taxon>
        <taxon>Microlunatus</taxon>
    </lineage>
</organism>
<name>A0A7Y9I6U3_9ACTN</name>
<comment type="caution">
    <text evidence="1">The sequence shown here is derived from an EMBL/GenBank/DDBJ whole genome shotgun (WGS) entry which is preliminary data.</text>
</comment>
<evidence type="ECO:0000313" key="2">
    <source>
        <dbReference type="Proteomes" id="UP000569914"/>
    </source>
</evidence>